<comment type="caution">
    <text evidence="1">The sequence shown here is derived from an EMBL/GenBank/DDBJ whole genome shotgun (WGS) entry which is preliminary data.</text>
</comment>
<name>A0A9D4WPF0_PEA</name>
<keyword evidence="2" id="KW-1185">Reference proteome</keyword>
<accession>A0A9D4WPF0</accession>
<evidence type="ECO:0000313" key="2">
    <source>
        <dbReference type="Proteomes" id="UP001058974"/>
    </source>
</evidence>
<proteinExistence type="predicted"/>
<dbReference type="Gramene" id="Psat05G0230500-T1">
    <property type="protein sequence ID" value="KAI5405465.1"/>
    <property type="gene ID" value="KIW84_052305"/>
</dbReference>
<evidence type="ECO:0000313" key="1">
    <source>
        <dbReference type="EMBL" id="KAI5405465.1"/>
    </source>
</evidence>
<organism evidence="1 2">
    <name type="scientific">Pisum sativum</name>
    <name type="common">Garden pea</name>
    <name type="synonym">Lathyrus oleraceus</name>
    <dbReference type="NCBI Taxonomy" id="3888"/>
    <lineage>
        <taxon>Eukaryota</taxon>
        <taxon>Viridiplantae</taxon>
        <taxon>Streptophyta</taxon>
        <taxon>Embryophyta</taxon>
        <taxon>Tracheophyta</taxon>
        <taxon>Spermatophyta</taxon>
        <taxon>Magnoliopsida</taxon>
        <taxon>eudicotyledons</taxon>
        <taxon>Gunneridae</taxon>
        <taxon>Pentapetalae</taxon>
        <taxon>rosids</taxon>
        <taxon>fabids</taxon>
        <taxon>Fabales</taxon>
        <taxon>Fabaceae</taxon>
        <taxon>Papilionoideae</taxon>
        <taxon>50 kb inversion clade</taxon>
        <taxon>NPAAA clade</taxon>
        <taxon>Hologalegina</taxon>
        <taxon>IRL clade</taxon>
        <taxon>Fabeae</taxon>
        <taxon>Lathyrus</taxon>
    </lineage>
</organism>
<dbReference type="AlphaFoldDB" id="A0A9D4WPF0"/>
<protein>
    <submittedName>
        <fullName evidence="1">Uncharacterized protein</fullName>
    </submittedName>
</protein>
<sequence length="147" mass="17017">MNASIIFNDENVEEIRSIVMNIRITITPSLIDDIINFEEDGANIEWYRTNLTFRNNIISITKSSGNPSKASDMTPIKNLWYRLIITIFLPRDQNSLFLSIDDKHLMHLLISREVQKTGLTKALEISWGRKLVGVTDLETQKKRKRDP</sequence>
<dbReference type="Proteomes" id="UP001058974">
    <property type="component" value="Chromosome 5"/>
</dbReference>
<reference evidence="1 2" key="1">
    <citation type="journal article" date="2022" name="Nat. Genet.">
        <title>Improved pea reference genome and pan-genome highlight genomic features and evolutionary characteristics.</title>
        <authorList>
            <person name="Yang T."/>
            <person name="Liu R."/>
            <person name="Luo Y."/>
            <person name="Hu S."/>
            <person name="Wang D."/>
            <person name="Wang C."/>
            <person name="Pandey M.K."/>
            <person name="Ge S."/>
            <person name="Xu Q."/>
            <person name="Li N."/>
            <person name="Li G."/>
            <person name="Huang Y."/>
            <person name="Saxena R.K."/>
            <person name="Ji Y."/>
            <person name="Li M."/>
            <person name="Yan X."/>
            <person name="He Y."/>
            <person name="Liu Y."/>
            <person name="Wang X."/>
            <person name="Xiang C."/>
            <person name="Varshney R.K."/>
            <person name="Ding H."/>
            <person name="Gao S."/>
            <person name="Zong X."/>
        </authorList>
    </citation>
    <scope>NUCLEOTIDE SEQUENCE [LARGE SCALE GENOMIC DNA]</scope>
    <source>
        <strain evidence="1 2">cv. Zhongwan 6</strain>
    </source>
</reference>
<dbReference type="EMBL" id="JAMSHJ010000005">
    <property type="protein sequence ID" value="KAI5405465.1"/>
    <property type="molecule type" value="Genomic_DNA"/>
</dbReference>
<gene>
    <name evidence="1" type="ORF">KIW84_052305</name>
</gene>